<protein>
    <submittedName>
        <fullName evidence="1">T9SS type A sorting domain-containing protein</fullName>
    </submittedName>
</protein>
<dbReference type="EMBL" id="JAEDAE010000002">
    <property type="protein sequence ID" value="MBH8557765.1"/>
    <property type="molecule type" value="Genomic_DNA"/>
</dbReference>
<name>A0ABS0Q522_9BACT</name>
<reference evidence="1 2" key="1">
    <citation type="submission" date="2020-12" db="EMBL/GenBank/DDBJ databases">
        <title>Hymenobacter sp.</title>
        <authorList>
            <person name="Kim M.K."/>
        </authorList>
    </citation>
    <scope>NUCLEOTIDE SEQUENCE [LARGE SCALE GENOMIC DNA]</scope>
    <source>
        <strain evidence="1 2">BT442</strain>
    </source>
</reference>
<organism evidence="1 2">
    <name type="scientific">Hymenobacter negativus</name>
    <dbReference type="NCBI Taxonomy" id="2795026"/>
    <lineage>
        <taxon>Bacteria</taxon>
        <taxon>Pseudomonadati</taxon>
        <taxon>Bacteroidota</taxon>
        <taxon>Cytophagia</taxon>
        <taxon>Cytophagales</taxon>
        <taxon>Hymenobacteraceae</taxon>
        <taxon>Hymenobacter</taxon>
    </lineage>
</organism>
<proteinExistence type="predicted"/>
<evidence type="ECO:0000313" key="1">
    <source>
        <dbReference type="EMBL" id="MBH8557765.1"/>
    </source>
</evidence>
<sequence>MISALFTGSVGCGLRVRALLLLLIVLLASGGTRAQVPVWQSAIAVTESASGANSSSVEAMATDASGNVYLAGKFIGTVYFGAFMLTSTRGESVFVAKWSPVTGNFIWAEPASAYATAVKGLAVSGNSVYVCGEFYGPATFGSTTLTSSTLNTSLVDIFVAKLTDGGSSAGFDWAKQIGGTDNDFATGLATSGGSVYLAGYFQSPTVAFGPTTLTKSSLQNFSADGFLTKLTDAGSTSSFAWTQHLSGTANDNCRAVAVSGPNVYLTGSFNSPTLSLGNLSLAKVGTSYSVYVAKLTDTGTAPGFAWAQNIGEGKGEYASALAVSGFGIYLAGGFDSPVLRIGGTTLTNSGPAATLDVFLTKLTDTGNTGTVAWAQGLGGTENDYVTGLAVSGAQAYMTGYFNSANIDFGSYSLNNFGGGNGYPDIFATKITDLGSSARFDWAQQAGGRFNDQTYAAALSGTTLYTAGVVYTQASFGTISFVYPATSYVPFLAALDDATGLATTAATPLAGLSLAPNPAHTAATVHIPPVPGTTEATLTLLDGLGRHVKSQRLTLPATGATAVLPLSGLMPGLYHLQIQVGAQRTSRPLTVE</sequence>
<gene>
    <name evidence="1" type="ORF">I7X13_06885</name>
</gene>
<evidence type="ECO:0000313" key="2">
    <source>
        <dbReference type="Proteomes" id="UP000625631"/>
    </source>
</evidence>
<accession>A0ABS0Q522</accession>
<keyword evidence="2" id="KW-1185">Reference proteome</keyword>
<dbReference type="RefSeq" id="WP_198074893.1">
    <property type="nucleotide sequence ID" value="NZ_JAEDAE010000002.1"/>
</dbReference>
<dbReference type="Proteomes" id="UP000625631">
    <property type="component" value="Unassembled WGS sequence"/>
</dbReference>
<comment type="caution">
    <text evidence="1">The sequence shown here is derived from an EMBL/GenBank/DDBJ whole genome shotgun (WGS) entry which is preliminary data.</text>
</comment>